<evidence type="ECO:0000313" key="2">
    <source>
        <dbReference type="Proteomes" id="UP000545507"/>
    </source>
</evidence>
<proteinExistence type="predicted"/>
<dbReference type="Gene3D" id="3.10.180.10">
    <property type="entry name" value="2,3-Dihydroxybiphenyl 1,2-Dioxygenase, domain 1"/>
    <property type="match status" value="1"/>
</dbReference>
<organism evidence="1 2">
    <name type="scientific">Hydrogenophaga aromaticivorans</name>
    <dbReference type="NCBI Taxonomy" id="2610898"/>
    <lineage>
        <taxon>Bacteria</taxon>
        <taxon>Pseudomonadati</taxon>
        <taxon>Pseudomonadota</taxon>
        <taxon>Betaproteobacteria</taxon>
        <taxon>Burkholderiales</taxon>
        <taxon>Comamonadaceae</taxon>
        <taxon>Hydrogenophaga</taxon>
    </lineage>
</organism>
<reference evidence="1 2" key="1">
    <citation type="submission" date="2019-09" db="EMBL/GenBank/DDBJ databases">
        <title>Hydrogenophaga aromatica sp. nov., isolated from a para-xylene-degrading enrichment culture.</title>
        <authorList>
            <person name="Tancsics A."/>
            <person name="Banerjee S."/>
        </authorList>
    </citation>
    <scope>NUCLEOTIDE SEQUENCE [LARGE SCALE GENOMIC DNA]</scope>
    <source>
        <strain evidence="1 2">D2P1</strain>
    </source>
</reference>
<accession>A0A7Y8KZ09</accession>
<dbReference type="RefSeq" id="WP_177136745.1">
    <property type="nucleotide sequence ID" value="NZ_VYGV01000015.1"/>
</dbReference>
<dbReference type="EMBL" id="VYGV01000015">
    <property type="protein sequence ID" value="NWF46846.1"/>
    <property type="molecule type" value="Genomic_DNA"/>
</dbReference>
<gene>
    <name evidence="1" type="ORF">F3K02_16530</name>
</gene>
<dbReference type="AlphaFoldDB" id="A0A7Y8KZ09"/>
<dbReference type="InterPro" id="IPR029068">
    <property type="entry name" value="Glyas_Bleomycin-R_OHBP_Dase"/>
</dbReference>
<protein>
    <submittedName>
        <fullName evidence="1">Glyoxalase</fullName>
    </submittedName>
</protein>
<comment type="caution">
    <text evidence="1">The sequence shown here is derived from an EMBL/GenBank/DDBJ whole genome shotgun (WGS) entry which is preliminary data.</text>
</comment>
<sequence length="138" mass="15033">MSRASALRATEIKAFVPARDFALSRRFFADLGFTECSVGGGVASFSVDGCAFLLQDFYEKALAENLVMHVLVPDVGAWRAHVEAQDLAGRYGARLTPLVQQPWGITEFVLIDPSGVCWHIGQNTPDFPPTGRLPDNPP</sequence>
<evidence type="ECO:0000313" key="1">
    <source>
        <dbReference type="EMBL" id="NWF46846.1"/>
    </source>
</evidence>
<dbReference type="Proteomes" id="UP000545507">
    <property type="component" value="Unassembled WGS sequence"/>
</dbReference>
<name>A0A7Y8KZ09_9BURK</name>
<dbReference type="SUPFAM" id="SSF54593">
    <property type="entry name" value="Glyoxalase/Bleomycin resistance protein/Dihydroxybiphenyl dioxygenase"/>
    <property type="match status" value="1"/>
</dbReference>
<keyword evidence="2" id="KW-1185">Reference proteome</keyword>